<evidence type="ECO:0000313" key="3">
    <source>
        <dbReference type="Proteomes" id="UP001268089"/>
    </source>
</evidence>
<reference evidence="2 3" key="1">
    <citation type="submission" date="2023-07" db="EMBL/GenBank/DDBJ databases">
        <title>Sorghum-associated microbial communities from plants grown in Nebraska, USA.</title>
        <authorList>
            <person name="Schachtman D."/>
        </authorList>
    </citation>
    <scope>NUCLEOTIDE SEQUENCE [LARGE SCALE GENOMIC DNA]</scope>
    <source>
        <strain evidence="2 3">BE308</strain>
    </source>
</reference>
<organism evidence="2 3">
    <name type="scientific">Rhodoferax saidenbachensis</name>
    <dbReference type="NCBI Taxonomy" id="1484693"/>
    <lineage>
        <taxon>Bacteria</taxon>
        <taxon>Pseudomonadati</taxon>
        <taxon>Pseudomonadota</taxon>
        <taxon>Betaproteobacteria</taxon>
        <taxon>Burkholderiales</taxon>
        <taxon>Comamonadaceae</taxon>
        <taxon>Rhodoferax</taxon>
    </lineage>
</organism>
<protein>
    <submittedName>
        <fullName evidence="2">Fe-Mn family superoxide dismutase</fullName>
        <ecNumber evidence="2">1.15.1.1</ecNumber>
    </submittedName>
</protein>
<dbReference type="EC" id="1.15.1.1" evidence="2"/>
<dbReference type="InterPro" id="IPR036314">
    <property type="entry name" value="SOD_C_sf"/>
</dbReference>
<dbReference type="Gene3D" id="3.40.250.10">
    <property type="entry name" value="Rhodanese-like domain"/>
    <property type="match status" value="1"/>
</dbReference>
<dbReference type="Pfam" id="PF00581">
    <property type="entry name" value="Rhodanese"/>
    <property type="match status" value="1"/>
</dbReference>
<keyword evidence="2" id="KW-0560">Oxidoreductase</keyword>
<dbReference type="SMART" id="SM00450">
    <property type="entry name" value="RHOD"/>
    <property type="match status" value="1"/>
</dbReference>
<dbReference type="EMBL" id="JAVDXO010000001">
    <property type="protein sequence ID" value="MDR7305143.1"/>
    <property type="molecule type" value="Genomic_DNA"/>
</dbReference>
<dbReference type="PROSITE" id="PS50206">
    <property type="entry name" value="RHODANESE_3"/>
    <property type="match status" value="1"/>
</dbReference>
<accession>A0ABU1ZHY8</accession>
<evidence type="ECO:0000313" key="2">
    <source>
        <dbReference type="EMBL" id="MDR7305143.1"/>
    </source>
</evidence>
<dbReference type="SUPFAM" id="SSF54719">
    <property type="entry name" value="Fe,Mn superoxide dismutase (SOD), C-terminal domain"/>
    <property type="match status" value="1"/>
</dbReference>
<dbReference type="Proteomes" id="UP001268089">
    <property type="component" value="Unassembled WGS sequence"/>
</dbReference>
<evidence type="ECO:0000259" key="1">
    <source>
        <dbReference type="PROSITE" id="PS50206"/>
    </source>
</evidence>
<dbReference type="RefSeq" id="WP_310339010.1">
    <property type="nucleotide sequence ID" value="NZ_JAVDXO010000001.1"/>
</dbReference>
<name>A0ABU1ZHY8_9BURK</name>
<comment type="caution">
    <text evidence="2">The sequence shown here is derived from an EMBL/GenBank/DDBJ whole genome shotgun (WGS) entry which is preliminary data.</text>
</comment>
<dbReference type="InterPro" id="IPR036873">
    <property type="entry name" value="Rhodanese-like_dom_sf"/>
</dbReference>
<feature type="domain" description="Rhodanese" evidence="1">
    <location>
        <begin position="120"/>
        <end position="210"/>
    </location>
</feature>
<gene>
    <name evidence="2" type="ORF">J2X15_000409</name>
</gene>
<dbReference type="GO" id="GO:0004784">
    <property type="term" value="F:superoxide dismutase activity"/>
    <property type="evidence" value="ECO:0007669"/>
    <property type="project" value="UniProtKB-EC"/>
</dbReference>
<proteinExistence type="predicted"/>
<dbReference type="InterPro" id="IPR001763">
    <property type="entry name" value="Rhodanese-like_dom"/>
</dbReference>
<sequence>MQTPPTMTPAMELALTSNFGSKEAWLAAFLSTAAAATQPGSALLVFQPQTGALVHQWSPTASPAGDDEAVLLALGQEAFSATAIGDADAFMCSLPWDQVYERYQTAVHDATESLSAGHADIAGAVVLDVRRAGVFEKAPTKLAGSQWNDPATVGDWARDLPTDKEIVVYCVYGHEVGRVTALRLHAAGLKARYLTGGIDAWQAAGLTVEPKPLAV</sequence>
<keyword evidence="3" id="KW-1185">Reference proteome</keyword>
<dbReference type="SUPFAM" id="SSF52821">
    <property type="entry name" value="Rhodanese/Cell cycle control phosphatase"/>
    <property type="match status" value="1"/>
</dbReference>